<feature type="region of interest" description="Disordered" evidence="1">
    <location>
        <begin position="747"/>
        <end position="776"/>
    </location>
</feature>
<dbReference type="Pfam" id="PF23713">
    <property type="entry name" value="WHD_Egal"/>
    <property type="match status" value="1"/>
</dbReference>
<dbReference type="Gene3D" id="2.40.50.140">
    <property type="entry name" value="Nucleic acid-binding proteins"/>
    <property type="match status" value="1"/>
</dbReference>
<dbReference type="AlphaFoldDB" id="A0A9J6FDH7"/>
<accession>A0A9J6FDH7</accession>
<evidence type="ECO:0000256" key="1">
    <source>
        <dbReference type="SAM" id="MobiDB-lite"/>
    </source>
</evidence>
<name>A0A9J6FDH7_HAELO</name>
<dbReference type="OrthoDB" id="6502142at2759"/>
<organism evidence="3 4">
    <name type="scientific">Haemaphysalis longicornis</name>
    <name type="common">Bush tick</name>
    <dbReference type="NCBI Taxonomy" id="44386"/>
    <lineage>
        <taxon>Eukaryota</taxon>
        <taxon>Metazoa</taxon>
        <taxon>Ecdysozoa</taxon>
        <taxon>Arthropoda</taxon>
        <taxon>Chelicerata</taxon>
        <taxon>Arachnida</taxon>
        <taxon>Acari</taxon>
        <taxon>Parasitiformes</taxon>
        <taxon>Ixodida</taxon>
        <taxon>Ixodoidea</taxon>
        <taxon>Ixodidae</taxon>
        <taxon>Haemaphysalinae</taxon>
        <taxon>Haemaphysalis</taxon>
    </lineage>
</organism>
<keyword evidence="4" id="KW-1185">Reference proteome</keyword>
<dbReference type="VEuPathDB" id="VectorBase:HLOH_052017"/>
<feature type="compositionally biased region" description="Polar residues" evidence="1">
    <location>
        <begin position="765"/>
        <end position="776"/>
    </location>
</feature>
<reference evidence="3 4" key="1">
    <citation type="journal article" date="2020" name="Cell">
        <title>Large-Scale Comparative Analyses of Tick Genomes Elucidate Their Genetic Diversity and Vector Capacities.</title>
        <authorList>
            <consortium name="Tick Genome and Microbiome Consortium (TIGMIC)"/>
            <person name="Jia N."/>
            <person name="Wang J."/>
            <person name="Shi W."/>
            <person name="Du L."/>
            <person name="Sun Y."/>
            <person name="Zhan W."/>
            <person name="Jiang J.F."/>
            <person name="Wang Q."/>
            <person name="Zhang B."/>
            <person name="Ji P."/>
            <person name="Bell-Sakyi L."/>
            <person name="Cui X.M."/>
            <person name="Yuan T.T."/>
            <person name="Jiang B.G."/>
            <person name="Yang W.F."/>
            <person name="Lam T.T."/>
            <person name="Chang Q.C."/>
            <person name="Ding S.J."/>
            <person name="Wang X.J."/>
            <person name="Zhu J.G."/>
            <person name="Ruan X.D."/>
            <person name="Zhao L."/>
            <person name="Wei J.T."/>
            <person name="Ye R.Z."/>
            <person name="Que T.C."/>
            <person name="Du C.H."/>
            <person name="Zhou Y.H."/>
            <person name="Cheng J.X."/>
            <person name="Dai P.F."/>
            <person name="Guo W.B."/>
            <person name="Han X.H."/>
            <person name="Huang E.J."/>
            <person name="Li L.F."/>
            <person name="Wei W."/>
            <person name="Gao Y.C."/>
            <person name="Liu J.Z."/>
            <person name="Shao H.Z."/>
            <person name="Wang X."/>
            <person name="Wang C.C."/>
            <person name="Yang T.C."/>
            <person name="Huo Q.B."/>
            <person name="Li W."/>
            <person name="Chen H.Y."/>
            <person name="Chen S.E."/>
            <person name="Zhou L.G."/>
            <person name="Ni X.B."/>
            <person name="Tian J.H."/>
            <person name="Sheng Y."/>
            <person name="Liu T."/>
            <person name="Pan Y.S."/>
            <person name="Xia L.Y."/>
            <person name="Li J."/>
            <person name="Zhao F."/>
            <person name="Cao W.C."/>
        </authorList>
    </citation>
    <scope>NUCLEOTIDE SEQUENCE [LARGE SCALE GENOMIC DNA]</scope>
    <source>
        <strain evidence="3">HaeL-2018</strain>
    </source>
</reference>
<feature type="compositionally biased region" description="Polar residues" evidence="1">
    <location>
        <begin position="298"/>
        <end position="316"/>
    </location>
</feature>
<sequence>MSERSSRSSEAVVKLLKGRVESHPGISLQQLAGHLSQLPPELRTRYGSSGKSLMALLQKFPGVFVIHNNNVHLVTENHQGTSSVNSSADTFIASASYRGTNEKDMTCLTNITGTVYRLFRLYGFISIESPLRASVYFDAKSFENAQHTSLPSSGLQVEDRVIFDAKVGPKGCKARFRASCVTRATMTGLSSSPGLSPQSVNGAGRGGCDTTPHLINQHGVVEFVKSDYGFIKFGRNERERAFFHVNTVGKSLRTTIRNLPDVFTVDDKVRFNAVLSQKPSEKVKWEATTVYLCKSTDRSGASNSEDSNRSDSFMSDNKSDIHDLPLEKLENQSQETDFNGSPVGYADCRDASSAKTDPCNAPFMKNRNARHSLPVWECRPKFSGKRGFFYPVTQTAGAIKFGPGRSLTACAAVDVTYRDGDPIDNLLWEMADDQEVRFDAVQADDNTWLATLVWIGQRPTQPLVGDSEAIFHRIINRSRWTKEAVQGVEPGPGVDVGGKETPQNLAPGFQPIKPFITIYKDVMGIIVQVMECVAICEVQELEVSRSIEFKSQCFYKDGTMFTGDLKTVLREGDMVFLDYMVGVSGTDDKMGCNLVWQGKRPRVTWQMTAEEFGHRLQNGKSDGENSLCFKDFKTAMRRVDETSRGTSREASDTGLPEFTVPGRKIRSSSASVAGLTAPLAVTSNQTHKRSPGTDNESSVRAPDVSFVSVGVNDEVLLRLVKSLASEFITEEKRLRLVLRDVGCQTIEEDPSPSENSRCDGLAPSLVSSSNGTLKTE</sequence>
<feature type="compositionally biased region" description="Basic and acidic residues" evidence="1">
    <location>
        <begin position="640"/>
        <end position="651"/>
    </location>
</feature>
<comment type="caution">
    <text evidence="3">The sequence shown here is derived from an EMBL/GenBank/DDBJ whole genome shotgun (WGS) entry which is preliminary data.</text>
</comment>
<feature type="region of interest" description="Disordered" evidence="1">
    <location>
        <begin position="678"/>
        <end position="699"/>
    </location>
</feature>
<dbReference type="Proteomes" id="UP000821853">
    <property type="component" value="Chromosome 1"/>
</dbReference>
<feature type="region of interest" description="Disordered" evidence="1">
    <location>
        <begin position="640"/>
        <end position="661"/>
    </location>
</feature>
<evidence type="ECO:0000313" key="4">
    <source>
        <dbReference type="Proteomes" id="UP000821853"/>
    </source>
</evidence>
<proteinExistence type="predicted"/>
<dbReference type="EMBL" id="JABSTR010000001">
    <property type="protein sequence ID" value="KAH9360949.1"/>
    <property type="molecule type" value="Genomic_DNA"/>
</dbReference>
<protein>
    <recommendedName>
        <fullName evidence="2">Egal-1 winged helix domain-containing protein</fullName>
    </recommendedName>
</protein>
<dbReference type="InterPro" id="IPR012340">
    <property type="entry name" value="NA-bd_OB-fold"/>
</dbReference>
<evidence type="ECO:0000259" key="2">
    <source>
        <dbReference type="Pfam" id="PF23713"/>
    </source>
</evidence>
<evidence type="ECO:0000313" key="3">
    <source>
        <dbReference type="EMBL" id="KAH9360949.1"/>
    </source>
</evidence>
<gene>
    <name evidence="3" type="ORF">HPB48_007030</name>
</gene>
<feature type="region of interest" description="Disordered" evidence="1">
    <location>
        <begin position="297"/>
        <end position="317"/>
    </location>
</feature>
<feature type="domain" description="Egal-1 winged helix" evidence="2">
    <location>
        <begin position="12"/>
        <end position="75"/>
    </location>
</feature>
<dbReference type="InterPro" id="IPR056589">
    <property type="entry name" value="WH_Egal-1"/>
</dbReference>